<evidence type="ECO:0000313" key="15">
    <source>
        <dbReference type="Proteomes" id="UP000319263"/>
    </source>
</evidence>
<dbReference type="KEGG" id="mik:FOE78_21870"/>
<evidence type="ECO:0000256" key="12">
    <source>
        <dbReference type="SAM" id="Phobius"/>
    </source>
</evidence>
<dbReference type="InterPro" id="IPR004358">
    <property type="entry name" value="Sig_transdc_His_kin-like_C"/>
</dbReference>
<dbReference type="GO" id="GO:0005509">
    <property type="term" value="F:calcium ion binding"/>
    <property type="evidence" value="ECO:0007669"/>
    <property type="project" value="UniProtKB-ARBA"/>
</dbReference>
<dbReference type="InterPro" id="IPR003594">
    <property type="entry name" value="HATPase_dom"/>
</dbReference>
<proteinExistence type="predicted"/>
<evidence type="ECO:0000256" key="9">
    <source>
        <dbReference type="ARBA" id="ARBA00023136"/>
    </source>
</evidence>
<evidence type="ECO:0000259" key="13">
    <source>
        <dbReference type="PROSITE" id="PS50109"/>
    </source>
</evidence>
<dbReference type="Gene3D" id="1.10.287.130">
    <property type="match status" value="1"/>
</dbReference>
<evidence type="ECO:0000313" key="14">
    <source>
        <dbReference type="EMBL" id="QDP99014.1"/>
    </source>
</evidence>
<dbReference type="SUPFAM" id="SSF47384">
    <property type="entry name" value="Homodimeric domain of signal transducing histidine kinase"/>
    <property type="match status" value="1"/>
</dbReference>
<dbReference type="InterPro" id="IPR036890">
    <property type="entry name" value="HATPase_C_sf"/>
</dbReference>
<dbReference type="PANTHER" id="PTHR45453:SF1">
    <property type="entry name" value="PHOSPHATE REGULON SENSOR PROTEIN PHOR"/>
    <property type="match status" value="1"/>
</dbReference>
<comment type="cofactor">
    <cofactor evidence="2">
        <name>a divalent metal cation</name>
        <dbReference type="ChEBI" id="CHEBI:60240"/>
    </cofactor>
</comment>
<dbReference type="EC" id="2.7.13.3" evidence="4"/>
<evidence type="ECO:0000256" key="8">
    <source>
        <dbReference type="ARBA" id="ARBA00023012"/>
    </source>
</evidence>
<feature type="transmembrane region" description="Helical" evidence="12">
    <location>
        <begin position="6"/>
        <end position="29"/>
    </location>
</feature>
<evidence type="ECO:0000256" key="1">
    <source>
        <dbReference type="ARBA" id="ARBA00000085"/>
    </source>
</evidence>
<evidence type="ECO:0000256" key="2">
    <source>
        <dbReference type="ARBA" id="ARBA00001968"/>
    </source>
</evidence>
<evidence type="ECO:0000256" key="7">
    <source>
        <dbReference type="ARBA" id="ARBA00022777"/>
    </source>
</evidence>
<dbReference type="PANTHER" id="PTHR45453">
    <property type="entry name" value="PHOSPHATE REGULON SENSOR PROTEIN PHOR"/>
    <property type="match status" value="1"/>
</dbReference>
<comment type="subcellular location">
    <subcellularLocation>
        <location evidence="3">Cell membrane</location>
    </subcellularLocation>
</comment>
<evidence type="ECO:0000256" key="11">
    <source>
        <dbReference type="SAM" id="MobiDB-lite"/>
    </source>
</evidence>
<feature type="domain" description="Histidine kinase" evidence="13">
    <location>
        <begin position="163"/>
        <end position="383"/>
    </location>
</feature>
<dbReference type="Proteomes" id="UP000319263">
    <property type="component" value="Chromosome"/>
</dbReference>
<dbReference type="SMART" id="SM00388">
    <property type="entry name" value="HisKA"/>
    <property type="match status" value="1"/>
</dbReference>
<dbReference type="SUPFAM" id="SSF55874">
    <property type="entry name" value="ATPase domain of HSP90 chaperone/DNA topoisomerase II/histidine kinase"/>
    <property type="match status" value="1"/>
</dbReference>
<dbReference type="CDD" id="cd00082">
    <property type="entry name" value="HisKA"/>
    <property type="match status" value="1"/>
</dbReference>
<dbReference type="EMBL" id="CP041692">
    <property type="protein sequence ID" value="QDP99014.1"/>
    <property type="molecule type" value="Genomic_DNA"/>
</dbReference>
<dbReference type="Gene3D" id="3.30.565.10">
    <property type="entry name" value="Histidine kinase-like ATPase, C-terminal domain"/>
    <property type="match status" value="1"/>
</dbReference>
<evidence type="ECO:0000256" key="5">
    <source>
        <dbReference type="ARBA" id="ARBA00022553"/>
    </source>
</evidence>
<evidence type="ECO:0000256" key="4">
    <source>
        <dbReference type="ARBA" id="ARBA00012438"/>
    </source>
</evidence>
<keyword evidence="5" id="KW-0597">Phosphoprotein</keyword>
<name>A0A516Q6F5_9ACTN</name>
<keyword evidence="9 12" id="KW-0472">Membrane</keyword>
<dbReference type="InterPro" id="IPR005467">
    <property type="entry name" value="His_kinase_dom"/>
</dbReference>
<dbReference type="PRINTS" id="PR00344">
    <property type="entry name" value="BCTRLSENSOR"/>
</dbReference>
<feature type="compositionally biased region" description="Basic and acidic residues" evidence="11">
    <location>
        <begin position="429"/>
        <end position="449"/>
    </location>
</feature>
<keyword evidence="12" id="KW-0812">Transmembrane</keyword>
<dbReference type="InterPro" id="IPR036097">
    <property type="entry name" value="HisK_dim/P_sf"/>
</dbReference>
<dbReference type="OrthoDB" id="9813151at2"/>
<evidence type="ECO:0000256" key="10">
    <source>
        <dbReference type="ARBA" id="ARBA00039401"/>
    </source>
</evidence>
<dbReference type="AlphaFoldDB" id="A0A516Q6F5"/>
<reference evidence="14 15" key="1">
    <citation type="submission" date="2019-07" db="EMBL/GenBank/DDBJ databases">
        <title>Microlunatus dokdonensis sp. nov. isolated from the rhizospheric soil of the wild plant Elymus tsukushiensis.</title>
        <authorList>
            <person name="Ghim S.-Y."/>
            <person name="Hwang Y.-J."/>
            <person name="Son J.-S."/>
            <person name="Shin J.-H."/>
        </authorList>
    </citation>
    <scope>NUCLEOTIDE SEQUENCE [LARGE SCALE GENOMIC DNA]</scope>
    <source>
        <strain evidence="14 15">KUDC0627</strain>
    </source>
</reference>
<comment type="catalytic activity">
    <reaction evidence="1">
        <text>ATP + protein L-histidine = ADP + protein N-phospho-L-histidine.</text>
        <dbReference type="EC" id="2.7.13.3"/>
    </reaction>
</comment>
<dbReference type="GO" id="GO:0000155">
    <property type="term" value="F:phosphorelay sensor kinase activity"/>
    <property type="evidence" value="ECO:0007669"/>
    <property type="project" value="InterPro"/>
</dbReference>
<keyword evidence="12" id="KW-1133">Transmembrane helix</keyword>
<dbReference type="FunFam" id="3.30.565.10:FF:000006">
    <property type="entry name" value="Sensor histidine kinase WalK"/>
    <property type="match status" value="1"/>
</dbReference>
<dbReference type="FunFam" id="1.10.287.130:FF:000001">
    <property type="entry name" value="Two-component sensor histidine kinase"/>
    <property type="match status" value="1"/>
</dbReference>
<dbReference type="CDD" id="cd00075">
    <property type="entry name" value="HATPase"/>
    <property type="match status" value="1"/>
</dbReference>
<keyword evidence="15" id="KW-1185">Reference proteome</keyword>
<dbReference type="InterPro" id="IPR050351">
    <property type="entry name" value="BphY/WalK/GraS-like"/>
</dbReference>
<dbReference type="GO" id="GO:0004721">
    <property type="term" value="F:phosphoprotein phosphatase activity"/>
    <property type="evidence" value="ECO:0007669"/>
    <property type="project" value="TreeGrafter"/>
</dbReference>
<protein>
    <recommendedName>
        <fullName evidence="10">Sensor-like histidine kinase SenX3</fullName>
        <ecNumber evidence="4">2.7.13.3</ecNumber>
    </recommendedName>
</protein>
<evidence type="ECO:0000256" key="3">
    <source>
        <dbReference type="ARBA" id="ARBA00004236"/>
    </source>
</evidence>
<accession>A0A516Q6F5</accession>
<feature type="compositionally biased region" description="Polar residues" evidence="11">
    <location>
        <begin position="411"/>
        <end position="422"/>
    </location>
</feature>
<dbReference type="Pfam" id="PF00512">
    <property type="entry name" value="HisKA"/>
    <property type="match status" value="1"/>
</dbReference>
<keyword evidence="6" id="KW-0808">Transferase</keyword>
<keyword evidence="8" id="KW-0902">Two-component regulatory system</keyword>
<gene>
    <name evidence="14" type="ORF">FOE78_21870</name>
</gene>
<organism evidence="14 15">
    <name type="scientific">Microlunatus elymi</name>
    <dbReference type="NCBI Taxonomy" id="2596828"/>
    <lineage>
        <taxon>Bacteria</taxon>
        <taxon>Bacillati</taxon>
        <taxon>Actinomycetota</taxon>
        <taxon>Actinomycetes</taxon>
        <taxon>Propionibacteriales</taxon>
        <taxon>Propionibacteriaceae</taxon>
        <taxon>Microlunatus</taxon>
    </lineage>
</organism>
<dbReference type="GO" id="GO:0016036">
    <property type="term" value="P:cellular response to phosphate starvation"/>
    <property type="evidence" value="ECO:0007669"/>
    <property type="project" value="TreeGrafter"/>
</dbReference>
<dbReference type="GO" id="GO:0005886">
    <property type="term" value="C:plasma membrane"/>
    <property type="evidence" value="ECO:0007669"/>
    <property type="project" value="UniProtKB-SubCell"/>
</dbReference>
<dbReference type="InterPro" id="IPR003661">
    <property type="entry name" value="HisK_dim/P_dom"/>
</dbReference>
<keyword evidence="7 14" id="KW-0418">Kinase</keyword>
<dbReference type="Pfam" id="PF02518">
    <property type="entry name" value="HATPase_c"/>
    <property type="match status" value="1"/>
</dbReference>
<dbReference type="PROSITE" id="PS50109">
    <property type="entry name" value="HIS_KIN"/>
    <property type="match status" value="1"/>
</dbReference>
<sequence>MSDVNAGAAAGLALIVGLAIGALIAVLVLRRPAEATGESEDFIDEPVEVPPGVSQMLAALGSSAVVVGPHDEILEATAQARTVGIVRGSRIGIAELLDLVRTVRTDEVLRSVDLELQRGGAGGAATFLAVRVAPLADGLVVVLAEDRTTAVRVEETRRDFVANVSHELKTPIGAVALLAEAVESAADDPEAVLRFAARMTIESQRLSELVGQIIELSRLQADDPLVQAEPVEVDDILTQAVDRCRVDAQKRDVQLAVAGLPGCYVLGSELQLVAAVGNLVENAILYSDPGARVTVAVHRVERGDDDVVEITVSDNGIGIAPADLDRIFERFYRVDYARSRANGGTGLGLSIVKHIAAAHGGDVAVWSQPGQGSTFTVALPAPIGDAAAPLTARLPEVDHEMVDGVAPADGTDSSSPGRNASTAAVPARQRRDDAESVHPRTSEPQEIVR</sequence>
<feature type="region of interest" description="Disordered" evidence="11">
    <location>
        <begin position="403"/>
        <end position="449"/>
    </location>
</feature>
<evidence type="ECO:0000256" key="6">
    <source>
        <dbReference type="ARBA" id="ARBA00022679"/>
    </source>
</evidence>
<dbReference type="SMART" id="SM00387">
    <property type="entry name" value="HATPase_c"/>
    <property type="match status" value="1"/>
</dbReference>